<proteinExistence type="predicted"/>
<protein>
    <submittedName>
        <fullName evidence="2">Uncharacterized protein</fullName>
    </submittedName>
</protein>
<feature type="region of interest" description="Disordered" evidence="1">
    <location>
        <begin position="102"/>
        <end position="159"/>
    </location>
</feature>
<name>A0ABU6UAN3_9FABA</name>
<dbReference type="PANTHER" id="PTHR35461:SF1">
    <property type="entry name" value="LOW PROTEIN: ATP-DEPENDENT RNA HELICASE-LIKE PROTEIN"/>
    <property type="match status" value="1"/>
</dbReference>
<feature type="compositionally biased region" description="Polar residues" evidence="1">
    <location>
        <begin position="117"/>
        <end position="129"/>
    </location>
</feature>
<sequence>MLALEEERRTTWRNPLLLSIESQMLLRETIHKTKVLFNKNLRKLRCLFHGGYQKLPRSLSFDTLLCGRGNARTHTSDQFYNEFYDHLQYDLSRMQRFCNNSNNISNSNSNEPEIEDTVSSARQSLQKSYHGNVPKEKKNNNKGNSSQVGKKEDSNSNKRASVLHLAQKMREIDMVDEGDLEDVLDIEEALHYYSRLKSPVYLDIVDQFFMDMHSELSVPQPSFHTQRYLDHNRFLNAV</sequence>
<comment type="caution">
    <text evidence="2">The sequence shown here is derived from an EMBL/GenBank/DDBJ whole genome shotgun (WGS) entry which is preliminary data.</text>
</comment>
<dbReference type="EMBL" id="JASCZI010120964">
    <property type="protein sequence ID" value="MED6158297.1"/>
    <property type="molecule type" value="Genomic_DNA"/>
</dbReference>
<dbReference type="PANTHER" id="PTHR35461">
    <property type="entry name" value="BNAANNG14610D PROTEIN"/>
    <property type="match status" value="1"/>
</dbReference>
<organism evidence="2 3">
    <name type="scientific">Stylosanthes scabra</name>
    <dbReference type="NCBI Taxonomy" id="79078"/>
    <lineage>
        <taxon>Eukaryota</taxon>
        <taxon>Viridiplantae</taxon>
        <taxon>Streptophyta</taxon>
        <taxon>Embryophyta</taxon>
        <taxon>Tracheophyta</taxon>
        <taxon>Spermatophyta</taxon>
        <taxon>Magnoliopsida</taxon>
        <taxon>eudicotyledons</taxon>
        <taxon>Gunneridae</taxon>
        <taxon>Pentapetalae</taxon>
        <taxon>rosids</taxon>
        <taxon>fabids</taxon>
        <taxon>Fabales</taxon>
        <taxon>Fabaceae</taxon>
        <taxon>Papilionoideae</taxon>
        <taxon>50 kb inversion clade</taxon>
        <taxon>dalbergioids sensu lato</taxon>
        <taxon>Dalbergieae</taxon>
        <taxon>Pterocarpus clade</taxon>
        <taxon>Stylosanthes</taxon>
    </lineage>
</organism>
<reference evidence="2 3" key="1">
    <citation type="journal article" date="2023" name="Plants (Basel)">
        <title>Bridging the Gap: Combining Genomics and Transcriptomics Approaches to Understand Stylosanthes scabra, an Orphan Legume from the Brazilian Caatinga.</title>
        <authorList>
            <person name="Ferreira-Neto J.R.C."/>
            <person name="da Silva M.D."/>
            <person name="Binneck E."/>
            <person name="de Melo N.F."/>
            <person name="da Silva R.H."/>
            <person name="de Melo A.L.T.M."/>
            <person name="Pandolfi V."/>
            <person name="Bustamante F.O."/>
            <person name="Brasileiro-Vidal A.C."/>
            <person name="Benko-Iseppon A.M."/>
        </authorList>
    </citation>
    <scope>NUCLEOTIDE SEQUENCE [LARGE SCALE GENOMIC DNA]</scope>
    <source>
        <tissue evidence="2">Leaves</tissue>
    </source>
</reference>
<dbReference type="Proteomes" id="UP001341840">
    <property type="component" value="Unassembled WGS sequence"/>
</dbReference>
<evidence type="ECO:0000313" key="3">
    <source>
        <dbReference type="Proteomes" id="UP001341840"/>
    </source>
</evidence>
<keyword evidence="3" id="KW-1185">Reference proteome</keyword>
<accession>A0ABU6UAN3</accession>
<evidence type="ECO:0000313" key="2">
    <source>
        <dbReference type="EMBL" id="MED6158297.1"/>
    </source>
</evidence>
<gene>
    <name evidence="2" type="ORF">PIB30_031464</name>
</gene>
<evidence type="ECO:0000256" key="1">
    <source>
        <dbReference type="SAM" id="MobiDB-lite"/>
    </source>
</evidence>